<dbReference type="PANTHER" id="PTHR10443:SF12">
    <property type="entry name" value="DIPEPTIDASE"/>
    <property type="match status" value="1"/>
</dbReference>
<accession>A0AAC8QBF2</accession>
<proteinExistence type="predicted"/>
<dbReference type="GO" id="GO:0070573">
    <property type="term" value="F:metallodipeptidase activity"/>
    <property type="evidence" value="ECO:0007669"/>
    <property type="project" value="InterPro"/>
</dbReference>
<evidence type="ECO:0000313" key="3">
    <source>
        <dbReference type="EMBL" id="REG37577.1"/>
    </source>
</evidence>
<dbReference type="Gene3D" id="3.20.20.140">
    <property type="entry name" value="Metal-dependent hydrolases"/>
    <property type="match status" value="1"/>
</dbReference>
<dbReference type="EMBL" id="CP011509">
    <property type="protein sequence ID" value="AKJ04344.1"/>
    <property type="molecule type" value="Genomic_DNA"/>
</dbReference>
<name>A0AAC8QBF2_9BACT</name>
<dbReference type="SUPFAM" id="SSF51556">
    <property type="entry name" value="Metallo-dependent hydrolases"/>
    <property type="match status" value="1"/>
</dbReference>
<dbReference type="GO" id="GO:0006508">
    <property type="term" value="P:proteolysis"/>
    <property type="evidence" value="ECO:0007669"/>
    <property type="project" value="InterPro"/>
</dbReference>
<evidence type="ECO:0000313" key="4">
    <source>
        <dbReference type="Proteomes" id="UP000035579"/>
    </source>
</evidence>
<dbReference type="CDD" id="cd01301">
    <property type="entry name" value="rDP_like"/>
    <property type="match status" value="1"/>
</dbReference>
<dbReference type="AlphaFoldDB" id="A0AAC8QBF2"/>
<dbReference type="PROSITE" id="PS51365">
    <property type="entry name" value="RENAL_DIPEPTIDASE_2"/>
    <property type="match status" value="1"/>
</dbReference>
<dbReference type="Proteomes" id="UP000256345">
    <property type="component" value="Unassembled WGS sequence"/>
</dbReference>
<dbReference type="PROSITE" id="PS51257">
    <property type="entry name" value="PROKAR_LIPOPROTEIN"/>
    <property type="match status" value="1"/>
</dbReference>
<dbReference type="InterPro" id="IPR008257">
    <property type="entry name" value="Pept_M19"/>
</dbReference>
<dbReference type="RefSeq" id="WP_047858190.1">
    <property type="nucleotide sequence ID" value="NZ_CP011509.1"/>
</dbReference>
<dbReference type="Proteomes" id="UP000035579">
    <property type="component" value="Chromosome"/>
</dbReference>
<sequence>MRPTTAFLSLFLLAASSCTHGSNRQDAPANLSSTDLAERSRALAKRVIIADGHIDVPYRLHEKLGPHGEPTEDISQRTAEGDFDYPRAVEGGFDVAFMSIYIPADLQTKPGASKALADSLIDMVEKLARQSPGKFAMARSVEEARRNSQEGKVSFAMGIENGSAIEDSLQNVAHFHQRGVRYITLTHSKDNQISDASFNTGKRTWNGLSPFGKQVVAEMNRVGIMVDVSHLSDDAIRQAVELSQTPVIASHSSCRHFTPGFERNISDELIRALAAKGGVVMINFGSAFLSQAYNAYELEGRKVVTAFAQERGLALDSPEVKAFVESYMREHPAPLARVEDVADHIEHVVKLVGIDHVGLGSDFDGVGPTLPIGLKDVSQYPNLFRVLLERGYSEADIEKVASGNVFRVWQRVESHAAGR</sequence>
<dbReference type="PANTHER" id="PTHR10443">
    <property type="entry name" value="MICROSOMAL DIPEPTIDASE"/>
    <property type="match status" value="1"/>
</dbReference>
<reference evidence="2 4" key="1">
    <citation type="submission" date="2015-05" db="EMBL/GenBank/DDBJ databases">
        <title>Genome assembly of Archangium gephyra DSM 2261.</title>
        <authorList>
            <person name="Sharma G."/>
            <person name="Subramanian S."/>
        </authorList>
    </citation>
    <scope>NUCLEOTIDE SEQUENCE [LARGE SCALE GENOMIC DNA]</scope>
    <source>
        <strain evidence="2 4">DSM 2261</strain>
    </source>
</reference>
<protein>
    <submittedName>
        <fullName evidence="3">Membrane dipeptidase</fullName>
    </submittedName>
    <submittedName>
        <fullName evidence="2">Microsomal dipeptidase</fullName>
    </submittedName>
</protein>
<dbReference type="InterPro" id="IPR032466">
    <property type="entry name" value="Metal_Hydrolase"/>
</dbReference>
<keyword evidence="5" id="KW-1185">Reference proteome</keyword>
<organism evidence="2 4">
    <name type="scientific">Archangium gephyra</name>
    <dbReference type="NCBI Taxonomy" id="48"/>
    <lineage>
        <taxon>Bacteria</taxon>
        <taxon>Pseudomonadati</taxon>
        <taxon>Myxococcota</taxon>
        <taxon>Myxococcia</taxon>
        <taxon>Myxococcales</taxon>
        <taxon>Cystobacterineae</taxon>
        <taxon>Archangiaceae</taxon>
        <taxon>Archangium</taxon>
    </lineage>
</organism>
<feature type="signal peptide" evidence="1">
    <location>
        <begin position="1"/>
        <end position="21"/>
    </location>
</feature>
<reference evidence="3 5" key="2">
    <citation type="submission" date="2018-08" db="EMBL/GenBank/DDBJ databases">
        <title>Genomic Encyclopedia of Archaeal and Bacterial Type Strains, Phase II (KMG-II): from individual species to whole genera.</title>
        <authorList>
            <person name="Goeker M."/>
        </authorList>
    </citation>
    <scope>NUCLEOTIDE SEQUENCE [LARGE SCALE GENOMIC DNA]</scope>
    <source>
        <strain evidence="3 5">DSM 2261</strain>
    </source>
</reference>
<evidence type="ECO:0000313" key="5">
    <source>
        <dbReference type="Proteomes" id="UP000256345"/>
    </source>
</evidence>
<gene>
    <name evidence="2" type="ORF">AA314_05970</name>
    <name evidence="3" type="ORF">ATI61_101563</name>
</gene>
<evidence type="ECO:0000313" key="2">
    <source>
        <dbReference type="EMBL" id="AKJ04344.1"/>
    </source>
</evidence>
<keyword evidence="1" id="KW-0732">Signal</keyword>
<dbReference type="Pfam" id="PF01244">
    <property type="entry name" value="Peptidase_M19"/>
    <property type="match status" value="1"/>
</dbReference>
<evidence type="ECO:0000256" key="1">
    <source>
        <dbReference type="SAM" id="SignalP"/>
    </source>
</evidence>
<dbReference type="EMBL" id="QUMU01000001">
    <property type="protein sequence ID" value="REG37577.1"/>
    <property type="molecule type" value="Genomic_DNA"/>
</dbReference>
<feature type="chain" id="PRO_5041965334" evidence="1">
    <location>
        <begin position="22"/>
        <end position="419"/>
    </location>
</feature>
<dbReference type="KEGG" id="age:AA314_05970"/>